<proteinExistence type="predicted"/>
<protein>
    <recommendedName>
        <fullName evidence="1">Retrovirus-related Pol polyprotein from transposon TNT 1-94-like beta-barrel domain-containing protein</fullName>
    </recommendedName>
</protein>
<evidence type="ECO:0000313" key="2">
    <source>
        <dbReference type="EMBL" id="KAD4983120.1"/>
    </source>
</evidence>
<name>A0A5N6NRL9_9ASTR</name>
<gene>
    <name evidence="2" type="ORF">E3N88_19791</name>
</gene>
<comment type="caution">
    <text evidence="2">The sequence shown here is derived from an EMBL/GenBank/DDBJ whole genome shotgun (WGS) entry which is preliminary data.</text>
</comment>
<evidence type="ECO:0000259" key="1">
    <source>
        <dbReference type="Pfam" id="PF22936"/>
    </source>
</evidence>
<organism evidence="2 3">
    <name type="scientific">Mikania micrantha</name>
    <name type="common">bitter vine</name>
    <dbReference type="NCBI Taxonomy" id="192012"/>
    <lineage>
        <taxon>Eukaryota</taxon>
        <taxon>Viridiplantae</taxon>
        <taxon>Streptophyta</taxon>
        <taxon>Embryophyta</taxon>
        <taxon>Tracheophyta</taxon>
        <taxon>Spermatophyta</taxon>
        <taxon>Magnoliopsida</taxon>
        <taxon>eudicotyledons</taxon>
        <taxon>Gunneridae</taxon>
        <taxon>Pentapetalae</taxon>
        <taxon>asterids</taxon>
        <taxon>campanulids</taxon>
        <taxon>Asterales</taxon>
        <taxon>Asteraceae</taxon>
        <taxon>Asteroideae</taxon>
        <taxon>Heliantheae alliance</taxon>
        <taxon>Eupatorieae</taxon>
        <taxon>Mikania</taxon>
    </lineage>
</organism>
<dbReference type="InterPro" id="IPR054722">
    <property type="entry name" value="PolX-like_BBD"/>
</dbReference>
<feature type="domain" description="Retrovirus-related Pol polyprotein from transposon TNT 1-94-like beta-barrel" evidence="1">
    <location>
        <begin position="1"/>
        <end position="71"/>
    </location>
</feature>
<dbReference type="Proteomes" id="UP000326396">
    <property type="component" value="Linkage Group LG18"/>
</dbReference>
<sequence>MTGNKQMFSSLNTEIEGTVKFGDNSRVKIEGKGSILLECKNGEQRMISDVLYIPRLRSNILSIGQAEEGGCEILIKHGYCETMKTLFVGKMSTATKQSLRHAGLMLFLKKLVIFDRMFRD</sequence>
<reference evidence="2 3" key="1">
    <citation type="submission" date="2019-05" db="EMBL/GenBank/DDBJ databases">
        <title>Mikania micrantha, genome provides insights into the molecular mechanism of rapid growth.</title>
        <authorList>
            <person name="Liu B."/>
        </authorList>
    </citation>
    <scope>NUCLEOTIDE SEQUENCE [LARGE SCALE GENOMIC DNA]</scope>
    <source>
        <strain evidence="2">NLD-2019</strain>
        <tissue evidence="2">Leaf</tissue>
    </source>
</reference>
<dbReference type="OrthoDB" id="2015125at2759"/>
<dbReference type="EMBL" id="SZYD01000010">
    <property type="protein sequence ID" value="KAD4983120.1"/>
    <property type="molecule type" value="Genomic_DNA"/>
</dbReference>
<dbReference type="AlphaFoldDB" id="A0A5N6NRL9"/>
<accession>A0A5N6NRL9</accession>
<evidence type="ECO:0000313" key="3">
    <source>
        <dbReference type="Proteomes" id="UP000326396"/>
    </source>
</evidence>
<keyword evidence="3" id="KW-1185">Reference proteome</keyword>
<dbReference type="Pfam" id="PF22936">
    <property type="entry name" value="Pol_BBD"/>
    <property type="match status" value="1"/>
</dbReference>